<dbReference type="EMBL" id="CAJVCH010005534">
    <property type="protein sequence ID" value="CAG7658229.1"/>
    <property type="molecule type" value="Genomic_DNA"/>
</dbReference>
<feature type="non-terminal residue" evidence="2">
    <location>
        <position position="73"/>
    </location>
</feature>
<protein>
    <submittedName>
        <fullName evidence="2">Uncharacterized protein</fullName>
    </submittedName>
</protein>
<sequence>MQAPVLHSESSSSKSQSRNKRKSTMTPGSSDNDSVSLTVKKSYSKRGRMAESVEDNNNDSADLRTGGRMSSLT</sequence>
<keyword evidence="3" id="KW-1185">Reference proteome</keyword>
<evidence type="ECO:0000256" key="1">
    <source>
        <dbReference type="SAM" id="MobiDB-lite"/>
    </source>
</evidence>
<evidence type="ECO:0000313" key="3">
    <source>
        <dbReference type="Proteomes" id="UP000708208"/>
    </source>
</evidence>
<dbReference type="Proteomes" id="UP000708208">
    <property type="component" value="Unassembled WGS sequence"/>
</dbReference>
<organism evidence="2 3">
    <name type="scientific">Allacma fusca</name>
    <dbReference type="NCBI Taxonomy" id="39272"/>
    <lineage>
        <taxon>Eukaryota</taxon>
        <taxon>Metazoa</taxon>
        <taxon>Ecdysozoa</taxon>
        <taxon>Arthropoda</taxon>
        <taxon>Hexapoda</taxon>
        <taxon>Collembola</taxon>
        <taxon>Symphypleona</taxon>
        <taxon>Sminthuridae</taxon>
        <taxon>Allacma</taxon>
    </lineage>
</organism>
<comment type="caution">
    <text evidence="2">The sequence shown here is derived from an EMBL/GenBank/DDBJ whole genome shotgun (WGS) entry which is preliminary data.</text>
</comment>
<proteinExistence type="predicted"/>
<feature type="region of interest" description="Disordered" evidence="1">
    <location>
        <begin position="1"/>
        <end position="73"/>
    </location>
</feature>
<accession>A0A8J2NRC7</accession>
<dbReference type="AlphaFoldDB" id="A0A8J2NRC7"/>
<evidence type="ECO:0000313" key="2">
    <source>
        <dbReference type="EMBL" id="CAG7658229.1"/>
    </source>
</evidence>
<name>A0A8J2NRC7_9HEXA</name>
<gene>
    <name evidence="2" type="ORF">AFUS01_LOCUS1004</name>
</gene>
<feature type="compositionally biased region" description="Polar residues" evidence="1">
    <location>
        <begin position="24"/>
        <end position="41"/>
    </location>
</feature>
<reference evidence="2" key="1">
    <citation type="submission" date="2021-06" db="EMBL/GenBank/DDBJ databases">
        <authorList>
            <person name="Hodson N. C."/>
            <person name="Mongue J. A."/>
            <person name="Jaron S. K."/>
        </authorList>
    </citation>
    <scope>NUCLEOTIDE SEQUENCE</scope>
</reference>